<keyword evidence="8" id="KW-1185">Reference proteome</keyword>
<dbReference type="PANTHER" id="PTHR34187">
    <property type="entry name" value="FGR18P"/>
    <property type="match status" value="1"/>
</dbReference>
<dbReference type="InterPro" id="IPR003807">
    <property type="entry name" value="DUF202"/>
</dbReference>
<evidence type="ECO:0000256" key="2">
    <source>
        <dbReference type="ARBA" id="ARBA00022692"/>
    </source>
</evidence>
<name>A0A0D2JZ14_9EURO</name>
<evidence type="ECO:0000256" key="4">
    <source>
        <dbReference type="ARBA" id="ARBA00023136"/>
    </source>
</evidence>
<accession>A0A0D2JZ14</accession>
<evidence type="ECO:0000256" key="3">
    <source>
        <dbReference type="ARBA" id="ARBA00022989"/>
    </source>
</evidence>
<evidence type="ECO:0000256" key="5">
    <source>
        <dbReference type="SAM" id="Phobius"/>
    </source>
</evidence>
<feature type="transmembrane region" description="Helical" evidence="5">
    <location>
        <begin position="109"/>
        <end position="133"/>
    </location>
</feature>
<proteinExistence type="predicted"/>
<keyword evidence="2 5" id="KW-0812">Transmembrane</keyword>
<dbReference type="VEuPathDB" id="FungiDB:Z520_05223"/>
<gene>
    <name evidence="7" type="ORF">Z520_05223</name>
</gene>
<evidence type="ECO:0000313" key="8">
    <source>
        <dbReference type="Proteomes" id="UP000053411"/>
    </source>
</evidence>
<dbReference type="GO" id="GO:0012505">
    <property type="term" value="C:endomembrane system"/>
    <property type="evidence" value="ECO:0007669"/>
    <property type="project" value="UniProtKB-SubCell"/>
</dbReference>
<feature type="transmembrane region" description="Helical" evidence="5">
    <location>
        <begin position="145"/>
        <end position="169"/>
    </location>
</feature>
<dbReference type="Proteomes" id="UP000053411">
    <property type="component" value="Unassembled WGS sequence"/>
</dbReference>
<dbReference type="OrthoDB" id="199599at2759"/>
<keyword evidence="4 5" id="KW-0472">Membrane</keyword>
<comment type="subcellular location">
    <subcellularLocation>
        <location evidence="1">Endomembrane system</location>
        <topology evidence="1">Multi-pass membrane protein</topology>
    </subcellularLocation>
</comment>
<evidence type="ECO:0000256" key="1">
    <source>
        <dbReference type="ARBA" id="ARBA00004127"/>
    </source>
</evidence>
<dbReference type="InterPro" id="IPR052053">
    <property type="entry name" value="IM_YidH-like"/>
</dbReference>
<dbReference type="RefSeq" id="XP_016632885.1">
    <property type="nucleotide sequence ID" value="XM_016775726.1"/>
</dbReference>
<reference evidence="7 8" key="1">
    <citation type="submission" date="2015-01" db="EMBL/GenBank/DDBJ databases">
        <title>The Genome Sequence of Fonsecaea multimorphosa CBS 102226.</title>
        <authorList>
            <consortium name="The Broad Institute Genomics Platform"/>
            <person name="Cuomo C."/>
            <person name="de Hoog S."/>
            <person name="Gorbushina A."/>
            <person name="Stielow B."/>
            <person name="Teixiera M."/>
            <person name="Abouelleil A."/>
            <person name="Chapman S.B."/>
            <person name="Priest M."/>
            <person name="Young S.K."/>
            <person name="Wortman J."/>
            <person name="Nusbaum C."/>
            <person name="Birren B."/>
        </authorList>
    </citation>
    <scope>NUCLEOTIDE SEQUENCE [LARGE SCALE GENOMIC DNA]</scope>
    <source>
        <strain evidence="7 8">CBS 102226</strain>
    </source>
</reference>
<dbReference type="GeneID" id="27710969"/>
<evidence type="ECO:0000259" key="6">
    <source>
        <dbReference type="Pfam" id="PF02656"/>
    </source>
</evidence>
<feature type="domain" description="DUF202" evidence="6">
    <location>
        <begin position="100"/>
        <end position="174"/>
    </location>
</feature>
<evidence type="ECO:0000313" key="7">
    <source>
        <dbReference type="EMBL" id="KIX98762.1"/>
    </source>
</evidence>
<dbReference type="AlphaFoldDB" id="A0A0D2JZ14"/>
<dbReference type="EMBL" id="KN848070">
    <property type="protein sequence ID" value="KIX98762.1"/>
    <property type="molecule type" value="Genomic_DNA"/>
</dbReference>
<sequence length="210" mass="23355">MAMAIRRRFRSSSTVLEMNGERYTTSIHQSYPVSPGLTSSAPSTLGTTSDYVEMARQFWDGLEQTSSETGKMGQLGESWSLRKFWDEYVAVEMEFGYNVRDHVTNEETFIGWFDLGLGMASFGLVVLQFGILNGRLIDSPHATRLGKAMACISFILAILCVVVGAYRFFRQQKALVQGQICIGGLSMFSAVSLYIMVLVASIIISWIDVL</sequence>
<organism evidence="7 8">
    <name type="scientific">Fonsecaea multimorphosa CBS 102226</name>
    <dbReference type="NCBI Taxonomy" id="1442371"/>
    <lineage>
        <taxon>Eukaryota</taxon>
        <taxon>Fungi</taxon>
        <taxon>Dikarya</taxon>
        <taxon>Ascomycota</taxon>
        <taxon>Pezizomycotina</taxon>
        <taxon>Eurotiomycetes</taxon>
        <taxon>Chaetothyriomycetidae</taxon>
        <taxon>Chaetothyriales</taxon>
        <taxon>Herpotrichiellaceae</taxon>
        <taxon>Fonsecaea</taxon>
    </lineage>
</organism>
<dbReference type="PANTHER" id="PTHR34187:SF1">
    <property type="entry name" value="DUF202 DOMAIN-CONTAINING PROTEIN"/>
    <property type="match status" value="1"/>
</dbReference>
<dbReference type="Pfam" id="PF02656">
    <property type="entry name" value="DUF202"/>
    <property type="match status" value="1"/>
</dbReference>
<feature type="transmembrane region" description="Helical" evidence="5">
    <location>
        <begin position="181"/>
        <end position="207"/>
    </location>
</feature>
<keyword evidence="3 5" id="KW-1133">Transmembrane helix</keyword>
<protein>
    <recommendedName>
        <fullName evidence="6">DUF202 domain-containing protein</fullName>
    </recommendedName>
</protein>